<dbReference type="InterPro" id="IPR054352">
    <property type="entry name" value="ACT_Aspartokinase"/>
</dbReference>
<dbReference type="PROSITE" id="PS00324">
    <property type="entry name" value="ASPARTOKINASE"/>
    <property type="match status" value="1"/>
</dbReference>
<dbReference type="Pfam" id="PF22468">
    <property type="entry name" value="ACT_9"/>
    <property type="match status" value="2"/>
</dbReference>
<dbReference type="GO" id="GO:0005524">
    <property type="term" value="F:ATP binding"/>
    <property type="evidence" value="ECO:0007669"/>
    <property type="project" value="UniProtKB-KW"/>
</dbReference>
<dbReference type="NCBIfam" id="TIGR00657">
    <property type="entry name" value="asp_kinases"/>
    <property type="match status" value="1"/>
</dbReference>
<dbReference type="SUPFAM" id="SSF55021">
    <property type="entry name" value="ACT-like"/>
    <property type="match status" value="2"/>
</dbReference>
<accession>A0A3D9L4D4</accession>
<dbReference type="PIRSF" id="PIRSF000726">
    <property type="entry name" value="Asp_kin"/>
    <property type="match status" value="1"/>
</dbReference>
<evidence type="ECO:0000259" key="11">
    <source>
        <dbReference type="Pfam" id="PF00696"/>
    </source>
</evidence>
<dbReference type="InterPro" id="IPR036393">
    <property type="entry name" value="AceGlu_kinase-like_sf"/>
</dbReference>
<feature type="domain" description="Aspartate/glutamate/uridylate kinase" evidence="11">
    <location>
        <begin position="2"/>
        <end position="276"/>
    </location>
</feature>
<feature type="domain" description="Aspartokinase ACT" evidence="12">
    <location>
        <begin position="378"/>
        <end position="436"/>
    </location>
</feature>
<dbReference type="EMBL" id="QREG01000009">
    <property type="protein sequence ID" value="RED98866.1"/>
    <property type="molecule type" value="Genomic_DNA"/>
</dbReference>
<name>A0A3D9L4D4_MARFU</name>
<evidence type="ECO:0000313" key="14">
    <source>
        <dbReference type="Proteomes" id="UP000256779"/>
    </source>
</evidence>
<keyword evidence="6 8" id="KW-0067">ATP-binding</keyword>
<comment type="pathway">
    <text evidence="10">Amino-acid biosynthesis; L-threonine biosynthesis; L-threonine from L-aspartate: step 1/5.</text>
</comment>
<keyword evidence="4 8" id="KW-0547">Nucleotide-binding</keyword>
<dbReference type="SUPFAM" id="SSF53633">
    <property type="entry name" value="Carbamate kinase-like"/>
    <property type="match status" value="1"/>
</dbReference>
<reference evidence="13 14" key="1">
    <citation type="submission" date="2018-07" db="EMBL/GenBank/DDBJ databases">
        <title>Genomic Encyclopedia of Type Strains, Phase IV (KMG-IV): sequencing the most valuable type-strain genomes for metagenomic binning, comparative biology and taxonomic classification.</title>
        <authorList>
            <person name="Goeker M."/>
        </authorList>
    </citation>
    <scope>NUCLEOTIDE SEQUENCE [LARGE SCALE GENOMIC DNA]</scope>
    <source>
        <strain evidence="13 14">DSM 4134</strain>
    </source>
</reference>
<dbReference type="InterPro" id="IPR005260">
    <property type="entry name" value="Asp_kin_monofn"/>
</dbReference>
<dbReference type="GO" id="GO:0009088">
    <property type="term" value="P:threonine biosynthetic process"/>
    <property type="evidence" value="ECO:0007669"/>
    <property type="project" value="UniProtKB-UniPathway"/>
</dbReference>
<dbReference type="PANTHER" id="PTHR21499:SF59">
    <property type="entry name" value="ASPARTOKINASE"/>
    <property type="match status" value="1"/>
</dbReference>
<dbReference type="EC" id="2.7.2.4" evidence="9"/>
<dbReference type="AlphaFoldDB" id="A0A3D9L4D4"/>
<protein>
    <recommendedName>
        <fullName evidence="9">Aspartokinase</fullName>
        <ecNumber evidence="9">2.7.2.4</ecNumber>
    </recommendedName>
</protein>
<dbReference type="CDD" id="cd04243">
    <property type="entry name" value="AAK_AK-HSDH-like"/>
    <property type="match status" value="1"/>
</dbReference>
<dbReference type="InterPro" id="IPR001341">
    <property type="entry name" value="Asp_kinase"/>
</dbReference>
<feature type="binding site" evidence="8">
    <location>
        <position position="42"/>
    </location>
    <ligand>
        <name>substrate</name>
    </ligand>
</feature>
<keyword evidence="10" id="KW-0028">Amino-acid biosynthesis</keyword>
<evidence type="ECO:0000256" key="6">
    <source>
        <dbReference type="ARBA" id="ARBA00022840"/>
    </source>
</evidence>
<dbReference type="InterPro" id="IPR001048">
    <property type="entry name" value="Asp/Glu/Uridylate_kinase"/>
</dbReference>
<evidence type="ECO:0000256" key="8">
    <source>
        <dbReference type="PIRSR" id="PIRSR000726-1"/>
    </source>
</evidence>
<evidence type="ECO:0000259" key="12">
    <source>
        <dbReference type="Pfam" id="PF22468"/>
    </source>
</evidence>
<feature type="binding site" evidence="8">
    <location>
        <begin position="5"/>
        <end position="8"/>
    </location>
    <ligand>
        <name>ATP</name>
        <dbReference type="ChEBI" id="CHEBI:30616"/>
    </ligand>
</feature>
<dbReference type="RefSeq" id="WP_115868171.1">
    <property type="nucleotide sequence ID" value="NZ_QREG01000009.1"/>
</dbReference>
<evidence type="ECO:0000256" key="5">
    <source>
        <dbReference type="ARBA" id="ARBA00022777"/>
    </source>
</evidence>
<feature type="binding site" evidence="8">
    <location>
        <position position="120"/>
    </location>
    <ligand>
        <name>substrate</name>
    </ligand>
</feature>
<dbReference type="UniPathway" id="UPA00034">
    <property type="reaction ID" value="UER00015"/>
</dbReference>
<feature type="binding site" evidence="8">
    <location>
        <begin position="255"/>
        <end position="256"/>
    </location>
    <ligand>
        <name>ATP</name>
        <dbReference type="ChEBI" id="CHEBI:30616"/>
    </ligand>
</feature>
<keyword evidence="5 9" id="KW-0418">Kinase</keyword>
<dbReference type="GO" id="GO:0009090">
    <property type="term" value="P:homoserine biosynthetic process"/>
    <property type="evidence" value="ECO:0007669"/>
    <property type="project" value="TreeGrafter"/>
</dbReference>
<dbReference type="Gene3D" id="3.40.1160.10">
    <property type="entry name" value="Acetylglutamate kinase-like"/>
    <property type="match status" value="1"/>
</dbReference>
<dbReference type="Gene3D" id="3.30.70.260">
    <property type="match status" value="2"/>
</dbReference>
<evidence type="ECO:0000256" key="7">
    <source>
        <dbReference type="ARBA" id="ARBA00047872"/>
    </source>
</evidence>
<dbReference type="UniPathway" id="UPA00050">
    <property type="reaction ID" value="UER00461"/>
</dbReference>
<dbReference type="PANTHER" id="PTHR21499">
    <property type="entry name" value="ASPARTATE KINASE"/>
    <property type="match status" value="1"/>
</dbReference>
<comment type="pathway">
    <text evidence="10">Amino-acid biosynthesis; L-methionine biosynthesis via de novo pathway; L-homoserine from L-aspartate: step 1/3.</text>
</comment>
<evidence type="ECO:0000256" key="10">
    <source>
        <dbReference type="RuleBase" id="RU004249"/>
    </source>
</evidence>
<comment type="caution">
    <text evidence="13">The sequence shown here is derived from an EMBL/GenBank/DDBJ whole genome shotgun (WGS) entry which is preliminary data.</text>
</comment>
<dbReference type="Proteomes" id="UP000256779">
    <property type="component" value="Unassembled WGS sequence"/>
</dbReference>
<keyword evidence="3 9" id="KW-0808">Transferase</keyword>
<evidence type="ECO:0000256" key="1">
    <source>
        <dbReference type="ARBA" id="ARBA00004766"/>
    </source>
</evidence>
<dbReference type="InterPro" id="IPR018042">
    <property type="entry name" value="Aspartate_kinase_CS"/>
</dbReference>
<evidence type="ECO:0000313" key="13">
    <source>
        <dbReference type="EMBL" id="RED98866.1"/>
    </source>
</evidence>
<dbReference type="UniPathway" id="UPA00051">
    <property type="reaction ID" value="UER00462"/>
</dbReference>
<dbReference type="GO" id="GO:0005829">
    <property type="term" value="C:cytosol"/>
    <property type="evidence" value="ECO:0007669"/>
    <property type="project" value="TreeGrafter"/>
</dbReference>
<evidence type="ECO:0000256" key="3">
    <source>
        <dbReference type="ARBA" id="ARBA00022679"/>
    </source>
</evidence>
<evidence type="ECO:0000256" key="4">
    <source>
        <dbReference type="ARBA" id="ARBA00022741"/>
    </source>
</evidence>
<sequence>MKILKFGGTSVGSPERMKQVAEIIAGVPGEKIVVLSAVSGTTNTLVSICEQCEKGNKEEASRIANDLEVKYHEFVDELLGQAPAADTNHEFVKQTFADIRALVDEKYSEQVAKMLVVKGELISTRFFTDYLNSHTNTAADMVMAQDFMSLDEYAEPDLKLSGKKLKHLLTEVKNDVVITQGYIARNAAGGMDNLRRGGSDYSATIIGAVLGAEEVQIWTDIDGMHNNDPRIVQPTHPLANLSFEEASELAYFGAKVLHPHCIVPAQLHEVPVRIKNTMDPDAHGTLISSHREPEAVKAIAAKDHITAIKIKSSRMVMAYGFLKRVFEVFEKYRTPIDMITTSEIAVSLTIDNPEHIDAISKEISQYGTVEVDAKQTIICIVGDLIAERKGMGKAIFEALDEIPLRMISYGGSRNNISLLVSEEHKKEALIKLHKALF</sequence>
<dbReference type="InterPro" id="IPR045865">
    <property type="entry name" value="ACT-like_dom_sf"/>
</dbReference>
<comment type="pathway">
    <text evidence="1 10">Amino-acid biosynthesis; L-lysine biosynthesis via DAP pathway; (S)-tetrahydrodipicolinate from L-aspartate: step 1/4.</text>
</comment>
<dbReference type="GO" id="GO:0004072">
    <property type="term" value="F:aspartate kinase activity"/>
    <property type="evidence" value="ECO:0007669"/>
    <property type="project" value="UniProtKB-EC"/>
</dbReference>
<comment type="similarity">
    <text evidence="2 9">Belongs to the aspartokinase family.</text>
</comment>
<dbReference type="OrthoDB" id="9799110at2"/>
<dbReference type="GO" id="GO:0009089">
    <property type="term" value="P:lysine biosynthetic process via diaminopimelate"/>
    <property type="evidence" value="ECO:0007669"/>
    <property type="project" value="UniProtKB-UniPathway"/>
</dbReference>
<organism evidence="13 14">
    <name type="scientific">Marinoscillum furvescens DSM 4134</name>
    <dbReference type="NCBI Taxonomy" id="1122208"/>
    <lineage>
        <taxon>Bacteria</taxon>
        <taxon>Pseudomonadati</taxon>
        <taxon>Bacteroidota</taxon>
        <taxon>Cytophagia</taxon>
        <taxon>Cytophagales</taxon>
        <taxon>Reichenbachiellaceae</taxon>
        <taxon>Marinoscillum</taxon>
    </lineage>
</organism>
<proteinExistence type="inferred from homology"/>
<feature type="binding site" evidence="8">
    <location>
        <begin position="219"/>
        <end position="220"/>
    </location>
    <ligand>
        <name>ATP</name>
        <dbReference type="ChEBI" id="CHEBI:30616"/>
    </ligand>
</feature>
<gene>
    <name evidence="13" type="ORF">C7460_10958</name>
</gene>
<feature type="domain" description="Aspartokinase ACT" evidence="12">
    <location>
        <begin position="312"/>
        <end position="359"/>
    </location>
</feature>
<dbReference type="Pfam" id="PF00696">
    <property type="entry name" value="AA_kinase"/>
    <property type="match status" value="1"/>
</dbReference>
<evidence type="ECO:0000256" key="2">
    <source>
        <dbReference type="ARBA" id="ARBA00010122"/>
    </source>
</evidence>
<keyword evidence="14" id="KW-1185">Reference proteome</keyword>
<evidence type="ECO:0000256" key="9">
    <source>
        <dbReference type="RuleBase" id="RU003448"/>
    </source>
</evidence>
<comment type="catalytic activity">
    <reaction evidence="7 9">
        <text>L-aspartate + ATP = 4-phospho-L-aspartate + ADP</text>
        <dbReference type="Rhea" id="RHEA:23776"/>
        <dbReference type="ChEBI" id="CHEBI:29991"/>
        <dbReference type="ChEBI" id="CHEBI:30616"/>
        <dbReference type="ChEBI" id="CHEBI:57535"/>
        <dbReference type="ChEBI" id="CHEBI:456216"/>
        <dbReference type="EC" id="2.7.2.4"/>
    </reaction>
</comment>
<feature type="binding site" evidence="8">
    <location>
        <position position="230"/>
    </location>
    <ligand>
        <name>ATP</name>
        <dbReference type="ChEBI" id="CHEBI:30616"/>
    </ligand>
</feature>